<organism evidence="4 5">
    <name type="scientific">Phototrophicus methaneseepsis</name>
    <dbReference type="NCBI Taxonomy" id="2710758"/>
    <lineage>
        <taxon>Bacteria</taxon>
        <taxon>Bacillati</taxon>
        <taxon>Chloroflexota</taxon>
        <taxon>Candidatus Thermofontia</taxon>
        <taxon>Phototrophicales</taxon>
        <taxon>Phototrophicaceae</taxon>
        <taxon>Phototrophicus</taxon>
    </lineage>
</organism>
<feature type="signal peptide" evidence="2">
    <location>
        <begin position="1"/>
        <end position="20"/>
    </location>
</feature>
<evidence type="ECO:0000313" key="5">
    <source>
        <dbReference type="Proteomes" id="UP000594468"/>
    </source>
</evidence>
<dbReference type="AlphaFoldDB" id="A0A7S8E8D7"/>
<dbReference type="InterPro" id="IPR050902">
    <property type="entry name" value="ABC_Transporter_SBP"/>
</dbReference>
<feature type="chain" id="PRO_5032355450" evidence="2">
    <location>
        <begin position="21"/>
        <end position="404"/>
    </location>
</feature>
<evidence type="ECO:0000259" key="3">
    <source>
        <dbReference type="PROSITE" id="PS50983"/>
    </source>
</evidence>
<dbReference type="PANTHER" id="PTHR30535">
    <property type="entry name" value="VITAMIN B12-BINDING PROTEIN"/>
    <property type="match status" value="1"/>
</dbReference>
<accession>A0A7S8E8D7</accession>
<evidence type="ECO:0000256" key="2">
    <source>
        <dbReference type="SAM" id="SignalP"/>
    </source>
</evidence>
<keyword evidence="5" id="KW-1185">Reference proteome</keyword>
<evidence type="ECO:0000256" key="1">
    <source>
        <dbReference type="ARBA" id="ARBA00008814"/>
    </source>
</evidence>
<dbReference type="RefSeq" id="WP_195170321.1">
    <property type="nucleotide sequence ID" value="NZ_CP062983.1"/>
</dbReference>
<dbReference type="GO" id="GO:0071281">
    <property type="term" value="P:cellular response to iron ion"/>
    <property type="evidence" value="ECO:0007669"/>
    <property type="project" value="TreeGrafter"/>
</dbReference>
<dbReference type="InterPro" id="IPR002491">
    <property type="entry name" value="ABC_transptr_periplasmic_BD"/>
</dbReference>
<dbReference type="EMBL" id="CP062983">
    <property type="protein sequence ID" value="QPC82252.1"/>
    <property type="molecule type" value="Genomic_DNA"/>
</dbReference>
<comment type="similarity">
    <text evidence="1">Belongs to the bacterial solute-binding protein 8 family.</text>
</comment>
<dbReference type="PROSITE" id="PS50983">
    <property type="entry name" value="FE_B12_PBP"/>
    <property type="match status" value="1"/>
</dbReference>
<dbReference type="SUPFAM" id="SSF53807">
    <property type="entry name" value="Helical backbone' metal receptor"/>
    <property type="match status" value="1"/>
</dbReference>
<dbReference type="Proteomes" id="UP000594468">
    <property type="component" value="Chromosome"/>
</dbReference>
<dbReference type="Gene3D" id="3.40.50.1980">
    <property type="entry name" value="Nitrogenase molybdenum iron protein domain"/>
    <property type="match status" value="2"/>
</dbReference>
<feature type="domain" description="Fe/B12 periplasmic-binding" evidence="3">
    <location>
        <begin position="111"/>
        <end position="388"/>
    </location>
</feature>
<name>A0A7S8E8D7_9CHLR</name>
<reference evidence="4 5" key="1">
    <citation type="submission" date="2020-02" db="EMBL/GenBank/DDBJ databases">
        <authorList>
            <person name="Zheng R.K."/>
            <person name="Sun C.M."/>
        </authorList>
    </citation>
    <scope>NUCLEOTIDE SEQUENCE [LARGE SCALE GENOMIC DNA]</scope>
    <source>
        <strain evidence="5">rifampicinis</strain>
    </source>
</reference>
<dbReference type="Pfam" id="PF01497">
    <property type="entry name" value="Peripla_BP_2"/>
    <property type="match status" value="1"/>
</dbReference>
<gene>
    <name evidence="4" type="ORF">G4Y79_21620</name>
</gene>
<proteinExistence type="inferred from homology"/>
<dbReference type="PANTHER" id="PTHR30535:SF34">
    <property type="entry name" value="MOLYBDATE-BINDING PROTEIN MOLA"/>
    <property type="match status" value="1"/>
</dbReference>
<evidence type="ECO:0000313" key="4">
    <source>
        <dbReference type="EMBL" id="QPC82252.1"/>
    </source>
</evidence>
<sequence>MYRPLFAILLIAALALPTFAQEATTELEANLTEECVTEYDASVDYFPEKVEITEAENLTVTYFNNYKHVTVADAFFDAPVFDYVLVQCGTPAPDAEDFPEGTQFIEVPTGNLISLTTTELPFVTELGLLDHLVGVDSIMFVSTPEVIERYDEGEIVEVGSGSTINLEQVLNTDPDLVITNGYNPDTDAHPVLLEAGIFTALLAEYREATPLGQAEWIKYTALFYNEEARANEVYDEVTASYNEARELAASVPEDERPTVLWNALSTYDNTWSIPGAETFPGHLIQDAGGQIAMGEEAQSDSAYLGFEAVYEGALEADVWIANLFGINTLDEVLAIDPRYADFAPVINGNTWNNDLDTNINGGNNYYELGVIHPDLVLKDLVAIFHPDLMPDHEFTFYRQIPAGE</sequence>
<dbReference type="KEGG" id="pmet:G4Y79_21620"/>
<protein>
    <submittedName>
        <fullName evidence="4">ABC transporter substrate-binding protein</fullName>
    </submittedName>
</protein>
<keyword evidence="2" id="KW-0732">Signal</keyword>